<dbReference type="InterPro" id="IPR055301">
    <property type="entry name" value="Lea14-like_2"/>
</dbReference>
<organism evidence="1 2">
    <name type="scientific">Nelumbo nucifera</name>
    <name type="common">Sacred lotus</name>
    <dbReference type="NCBI Taxonomy" id="4432"/>
    <lineage>
        <taxon>Eukaryota</taxon>
        <taxon>Viridiplantae</taxon>
        <taxon>Streptophyta</taxon>
        <taxon>Embryophyta</taxon>
        <taxon>Tracheophyta</taxon>
        <taxon>Spermatophyta</taxon>
        <taxon>Magnoliopsida</taxon>
        <taxon>Proteales</taxon>
        <taxon>Nelumbonaceae</taxon>
        <taxon>Nelumbo</taxon>
    </lineage>
</organism>
<protein>
    <submittedName>
        <fullName evidence="2">Late embryogenesis abundant protein At1g64065-like</fullName>
    </submittedName>
</protein>
<dbReference type="OrthoDB" id="764273at2759"/>
<dbReference type="PANTHER" id="PTHR31852">
    <property type="entry name" value="LATE EMBRYOGENESIS ABUNDANT (LEA) HYDROXYPROLINE-RICH GLYCOPROTEIN FAMILY"/>
    <property type="match status" value="1"/>
</dbReference>
<dbReference type="FunCoup" id="A0A1U8AH84">
    <property type="interactions" value="412"/>
</dbReference>
<dbReference type="eggNOG" id="ENOG502QSZC">
    <property type="taxonomic scope" value="Eukaryota"/>
</dbReference>
<accession>A0A1U8AH84</accession>
<dbReference type="GeneID" id="104600249"/>
<reference evidence="2" key="1">
    <citation type="submission" date="2025-08" db="UniProtKB">
        <authorList>
            <consortium name="RefSeq"/>
        </authorList>
    </citation>
    <scope>IDENTIFICATION</scope>
</reference>
<dbReference type="KEGG" id="nnu:104600249"/>
<dbReference type="Pfam" id="PF03168">
    <property type="entry name" value="LEA_2"/>
    <property type="match status" value="1"/>
</dbReference>
<sequence>MADGERDQVRPLAPVSDRVSSDEEEATHYSKKLRQKRCIKCCGFITALVLIQAVTIIVLAFTVFRVRDPEIKMNGVTIDRLDLVNGTVPRPGVNMSLTADVSVKNPNFASFKYGNTSTTLYYRGTVIGEARNPPGHARARRTMRMNVTVDVITDRLMNNSNLQNDISSRMLTMSSYTRIGGRVNILKLVKRHVNVKMNCTMSVNLTSQAIQEQKCKRHVKL</sequence>
<gene>
    <name evidence="2" type="primary">LOC104600249</name>
</gene>
<keyword evidence="1" id="KW-1185">Reference proteome</keyword>
<evidence type="ECO:0000313" key="1">
    <source>
        <dbReference type="Proteomes" id="UP000189703"/>
    </source>
</evidence>
<proteinExistence type="predicted"/>
<name>A0A1U8AH84_NELNU</name>
<dbReference type="OMA" id="RCCACIV"/>
<dbReference type="SUPFAM" id="SSF117070">
    <property type="entry name" value="LEA14-like"/>
    <property type="match status" value="1"/>
</dbReference>
<dbReference type="RefSeq" id="XP_010261404.1">
    <property type="nucleotide sequence ID" value="XM_010263102.1"/>
</dbReference>
<dbReference type="Gene3D" id="2.60.40.1820">
    <property type="match status" value="1"/>
</dbReference>
<dbReference type="Proteomes" id="UP000189703">
    <property type="component" value="Unplaced"/>
</dbReference>
<evidence type="ECO:0000313" key="2">
    <source>
        <dbReference type="RefSeq" id="XP_010261404.1"/>
    </source>
</evidence>
<dbReference type="InterPro" id="IPR004864">
    <property type="entry name" value="LEA_2"/>
</dbReference>
<dbReference type="AlphaFoldDB" id="A0A1U8AH84"/>